<comment type="caution">
    <text evidence="8">The sequence shown here is derived from an EMBL/GenBank/DDBJ whole genome shotgun (WGS) entry which is preliminary data.</text>
</comment>
<evidence type="ECO:0000256" key="5">
    <source>
        <dbReference type="ARBA" id="ARBA00023004"/>
    </source>
</evidence>
<protein>
    <submittedName>
        <fullName evidence="8">SPASM domain-containing protein</fullName>
    </submittedName>
</protein>
<evidence type="ECO:0000256" key="2">
    <source>
        <dbReference type="ARBA" id="ARBA00022485"/>
    </source>
</evidence>
<comment type="cofactor">
    <cofactor evidence="1">
        <name>[4Fe-4S] cluster</name>
        <dbReference type="ChEBI" id="CHEBI:49883"/>
    </cofactor>
</comment>
<dbReference type="RefSeq" id="WP_212215424.1">
    <property type="nucleotide sequence ID" value="NZ_JAGUCO010000004.1"/>
</dbReference>
<proteinExistence type="predicted"/>
<dbReference type="InterPro" id="IPR034391">
    <property type="entry name" value="AdoMet-like_SPASM_containing"/>
</dbReference>
<dbReference type="PROSITE" id="PS51918">
    <property type="entry name" value="RADICAL_SAM"/>
    <property type="match status" value="1"/>
</dbReference>
<gene>
    <name evidence="8" type="ORF">KEM10_07780</name>
</gene>
<feature type="domain" description="Radical SAM core" evidence="7">
    <location>
        <begin position="41"/>
        <end position="267"/>
    </location>
</feature>
<evidence type="ECO:0000256" key="6">
    <source>
        <dbReference type="ARBA" id="ARBA00023014"/>
    </source>
</evidence>
<evidence type="ECO:0000259" key="7">
    <source>
        <dbReference type="PROSITE" id="PS51918"/>
    </source>
</evidence>
<name>A0ABS5JTD7_9BACT</name>
<dbReference type="InterPro" id="IPR013785">
    <property type="entry name" value="Aldolase_TIM"/>
</dbReference>
<organism evidence="8 9">
    <name type="scientific">Carboxylicivirga linearis</name>
    <dbReference type="NCBI Taxonomy" id="1628157"/>
    <lineage>
        <taxon>Bacteria</taxon>
        <taxon>Pseudomonadati</taxon>
        <taxon>Bacteroidota</taxon>
        <taxon>Bacteroidia</taxon>
        <taxon>Marinilabiliales</taxon>
        <taxon>Marinilabiliaceae</taxon>
        <taxon>Carboxylicivirga</taxon>
    </lineage>
</organism>
<keyword evidence="3" id="KW-0949">S-adenosyl-L-methionine</keyword>
<keyword evidence="6" id="KW-0411">Iron-sulfur</keyword>
<keyword evidence="5" id="KW-0408">Iron</keyword>
<dbReference type="SFLD" id="SFLDS00029">
    <property type="entry name" value="Radical_SAM"/>
    <property type="match status" value="1"/>
</dbReference>
<dbReference type="InterPro" id="IPR058240">
    <property type="entry name" value="rSAM_sf"/>
</dbReference>
<accession>A0ABS5JTD7</accession>
<keyword evidence="2" id="KW-0004">4Fe-4S</keyword>
<dbReference type="EMBL" id="JAGUCO010000004">
    <property type="protein sequence ID" value="MBS2098178.1"/>
    <property type="molecule type" value="Genomic_DNA"/>
</dbReference>
<dbReference type="PANTHER" id="PTHR11228:SF7">
    <property type="entry name" value="PQQA PEPTIDE CYCLASE"/>
    <property type="match status" value="1"/>
</dbReference>
<evidence type="ECO:0000256" key="4">
    <source>
        <dbReference type="ARBA" id="ARBA00022723"/>
    </source>
</evidence>
<dbReference type="SFLD" id="SFLDG01387">
    <property type="entry name" value="BtrN-like_SPASM_domain_contain"/>
    <property type="match status" value="1"/>
</dbReference>
<keyword evidence="4" id="KW-0479">Metal-binding</keyword>
<evidence type="ECO:0000256" key="3">
    <source>
        <dbReference type="ARBA" id="ARBA00022691"/>
    </source>
</evidence>
<dbReference type="InterPro" id="IPR023885">
    <property type="entry name" value="4Fe4S-binding_SPASM_dom"/>
</dbReference>
<dbReference type="SUPFAM" id="SSF102114">
    <property type="entry name" value="Radical SAM enzymes"/>
    <property type="match status" value="1"/>
</dbReference>
<dbReference type="PANTHER" id="PTHR11228">
    <property type="entry name" value="RADICAL SAM DOMAIN PROTEIN"/>
    <property type="match status" value="1"/>
</dbReference>
<dbReference type="SFLD" id="SFLDG01067">
    <property type="entry name" value="SPASM/twitch_domain_containing"/>
    <property type="match status" value="1"/>
</dbReference>
<dbReference type="Gene3D" id="3.20.20.70">
    <property type="entry name" value="Aldolase class I"/>
    <property type="match status" value="1"/>
</dbReference>
<reference evidence="8 9" key="1">
    <citation type="journal article" date="2015" name="Int. J. Syst. Evol. Microbiol.">
        <title>Carboxylicivirga linearis sp. nov., isolated from a sea cucumber culture pond.</title>
        <authorList>
            <person name="Wang F.Q."/>
            <person name="Zhou Y.X."/>
            <person name="Lin X.Z."/>
            <person name="Chen G.J."/>
            <person name="Du Z.J."/>
        </authorList>
    </citation>
    <scope>NUCLEOTIDE SEQUENCE [LARGE SCALE GENOMIC DNA]</scope>
    <source>
        <strain evidence="8 9">FB218</strain>
    </source>
</reference>
<evidence type="ECO:0000256" key="1">
    <source>
        <dbReference type="ARBA" id="ARBA00001966"/>
    </source>
</evidence>
<keyword evidence="9" id="KW-1185">Reference proteome</keyword>
<dbReference type="Pfam" id="PF04055">
    <property type="entry name" value="Radical_SAM"/>
    <property type="match status" value="1"/>
</dbReference>
<dbReference type="Pfam" id="PF13186">
    <property type="entry name" value="SPASM"/>
    <property type="match status" value="1"/>
</dbReference>
<evidence type="ECO:0000313" key="8">
    <source>
        <dbReference type="EMBL" id="MBS2098178.1"/>
    </source>
</evidence>
<dbReference type="Proteomes" id="UP000708576">
    <property type="component" value="Unassembled WGS sequence"/>
</dbReference>
<evidence type="ECO:0000313" key="9">
    <source>
        <dbReference type="Proteomes" id="UP000708576"/>
    </source>
</evidence>
<dbReference type="CDD" id="cd01335">
    <property type="entry name" value="Radical_SAM"/>
    <property type="match status" value="1"/>
</dbReference>
<dbReference type="NCBIfam" id="TIGR04085">
    <property type="entry name" value="rSAM_more_4Fe4S"/>
    <property type="match status" value="1"/>
</dbReference>
<dbReference type="InterPro" id="IPR007197">
    <property type="entry name" value="rSAM"/>
</dbReference>
<sequence length="337" mass="38864">MTLTLETWAILRVLSFNRMANAFKAVFFYTLSRILKKAILKHQPFAISIEPTSICNLKCPECPTGTNTLKRPRGKISLSEYQNILNQLPKELTYLNLYIQGEPTMHPDFPEMIKLANQKKLYTSTSTNGHFITPTLARKIVQAGLTRIIFSIDGTTQDSYEKYRSGGQLSKAISGLKNITEAKADLQNHYPIVIFQFLVFKHNEHQIKAARKMASELSANKIEFKTAQFNNYTYTNVAAPTLNKYKRYEDIHKLKLKGKQHNACWRQWHSTVITWDGKVAPCCFDKDADYELGNIQSKTFSKIWKSDNNQRFKSTIFSHKKTIDICQNCPEGRRFWS</sequence>
<dbReference type="InterPro" id="IPR050377">
    <property type="entry name" value="Radical_SAM_PqqE_MftC-like"/>
</dbReference>